<dbReference type="Gene3D" id="3.40.50.10540">
    <property type="entry name" value="Crotonobetainyl-coa:carnitine coa-transferase, domain 1"/>
    <property type="match status" value="2"/>
</dbReference>
<feature type="compositionally biased region" description="Polar residues" evidence="2">
    <location>
        <begin position="903"/>
        <end position="915"/>
    </location>
</feature>
<sequence length="928" mass="101814">MPTLHPDTLSGLPRGIMENLRVLELSTYIAGPGAGLIFTELGATTIKVETPSTDGSSAGGDPMRQLLLPFEPGRPHSSVFEMFNRGKESICLNLKKEKDIQLFWELLNEADVFITNVRIDSLCSLGIDHRTVCAQLPSLIYVLMTAWGTKGQGYQKPGYDIGAFWAASGATWVLHEEGAYSIFPLGLGDSTTACAAVAGIATALYRRMCTGKGQLVDCSLLHVGSWCMSYEYGLDKPGRTGRREDQYLHLPDGEWVAVLDAADVPKARLAIKGCKRQADGLAALAKNSVPCFPIRTGTVKYFEEFPEDPVIKPCLVKSPAVDKTCILSAIPFHVTGMKPPKSGAPVFNAHENSVRRRGFQEAGPRRFLPSEITKAPAKALEGVVVVELSVGVCLGIRAAGAILADYGATVVTCNMLPDSHFERGKHSVTVAEIHQLFREKGKVTGVICEQSDKWLRDNGLDACLADGDDGMIVLRFRTGMGIEKDGSPEYHTDFAGWWVRSGMISLVKGIGGRALPRLPWHYGDLLISAQVCAGFLCGLLHRRMTAQGIAVNMSYIRSGMWNGGSTLAPVVAVPTLCTLVLKNYEICRRTWPLITCNSHRTKDGVWIQMLCVESGRGLKCFWAAMGPWYRARLLNAVSKGGAGYLWAKLSPFDHSSLVERSAPLLGYLFDVIESFISNHTIEEMEHLDETYGLWFTRINKPEDACRVEQAHDTGIWGTAANGKKFVTAPFNLSDCPPVRSGPRMISVDMDGTVADITKRLDYATRHAGTDTGPRFYNILLNGSLYKMDEPITMAREFLEKYAASRGDIVYLSGRRAGTEGQSNAWLRQHGFPSGRIIHRRRQNSHYFKQNTLLSLKRSHDVEAHFGDRPSDDGGAAAGADVRFIQVSASHWPTYEEVFGQRVEPSSSTPSQTDNTNEAEEATVEPIQA</sequence>
<dbReference type="SUPFAM" id="SSF89796">
    <property type="entry name" value="CoA-transferase family III (CaiB/BaiF)"/>
    <property type="match status" value="2"/>
</dbReference>
<name>A0A7J6N8T2_PEROL</name>
<evidence type="ECO:0000313" key="3">
    <source>
        <dbReference type="EMBL" id="KAF4680299.1"/>
    </source>
</evidence>
<gene>
    <name evidence="3" type="ORF">FOZ63_004819</name>
</gene>
<dbReference type="Gene3D" id="3.30.1540.10">
    <property type="entry name" value="formyl-coa transferase, domain 3"/>
    <property type="match status" value="1"/>
</dbReference>
<dbReference type="EMBL" id="JABANO010041129">
    <property type="protein sequence ID" value="KAF4680299.1"/>
    <property type="molecule type" value="Genomic_DNA"/>
</dbReference>
<dbReference type="PANTHER" id="PTHR48228">
    <property type="entry name" value="SUCCINYL-COA--D-CITRAMALATE COA-TRANSFERASE"/>
    <property type="match status" value="1"/>
</dbReference>
<protein>
    <submittedName>
        <fullName evidence="3">Uncharacterized protein</fullName>
    </submittedName>
</protein>
<dbReference type="Gene3D" id="3.40.50.1000">
    <property type="entry name" value="HAD superfamily/HAD-like"/>
    <property type="match status" value="1"/>
</dbReference>
<dbReference type="GO" id="GO:0003824">
    <property type="term" value="F:catalytic activity"/>
    <property type="evidence" value="ECO:0007669"/>
    <property type="project" value="InterPro"/>
</dbReference>
<dbReference type="InterPro" id="IPR023606">
    <property type="entry name" value="CoA-Trfase_III_dom_1_sf"/>
</dbReference>
<keyword evidence="4" id="KW-1185">Reference proteome</keyword>
<dbReference type="Pfam" id="PF02515">
    <property type="entry name" value="CoA_transf_3"/>
    <property type="match status" value="2"/>
</dbReference>
<proteinExistence type="inferred from homology"/>
<comment type="caution">
    <text evidence="3">The sequence shown here is derived from an EMBL/GenBank/DDBJ whole genome shotgun (WGS) entry which is preliminary data.</text>
</comment>
<dbReference type="InterPro" id="IPR044855">
    <property type="entry name" value="CoA-Trfase_III_dom3_sf"/>
</dbReference>
<dbReference type="InterPro" id="IPR003673">
    <property type="entry name" value="CoA-Trfase_fam_III"/>
</dbReference>
<dbReference type="SUPFAM" id="SSF56784">
    <property type="entry name" value="HAD-like"/>
    <property type="match status" value="1"/>
</dbReference>
<organism evidence="3 4">
    <name type="scientific">Perkinsus olseni</name>
    <name type="common">Perkinsus atlanticus</name>
    <dbReference type="NCBI Taxonomy" id="32597"/>
    <lineage>
        <taxon>Eukaryota</taxon>
        <taxon>Sar</taxon>
        <taxon>Alveolata</taxon>
        <taxon>Perkinsozoa</taxon>
        <taxon>Perkinsea</taxon>
        <taxon>Perkinsida</taxon>
        <taxon>Perkinsidae</taxon>
        <taxon>Perkinsus</taxon>
    </lineage>
</organism>
<accession>A0A7J6N8T2</accession>
<dbReference type="Proteomes" id="UP000553632">
    <property type="component" value="Unassembled WGS sequence"/>
</dbReference>
<evidence type="ECO:0000313" key="4">
    <source>
        <dbReference type="Proteomes" id="UP000553632"/>
    </source>
</evidence>
<dbReference type="AlphaFoldDB" id="A0A7J6N8T2"/>
<dbReference type="InterPro" id="IPR050509">
    <property type="entry name" value="CoA-transferase_III"/>
</dbReference>
<evidence type="ECO:0000256" key="1">
    <source>
        <dbReference type="ARBA" id="ARBA00008383"/>
    </source>
</evidence>
<dbReference type="PANTHER" id="PTHR48228:SF2">
    <property type="entry name" value="E-CINNAMOYL-COA:R-PHENYLLACTATE COA TRANSFERASE LARGE SUBUNIT"/>
    <property type="match status" value="1"/>
</dbReference>
<dbReference type="InterPro" id="IPR023214">
    <property type="entry name" value="HAD_sf"/>
</dbReference>
<reference evidence="3 4" key="1">
    <citation type="submission" date="2020-04" db="EMBL/GenBank/DDBJ databases">
        <title>Perkinsus olseni comparative genomics.</title>
        <authorList>
            <person name="Bogema D.R."/>
        </authorList>
    </citation>
    <scope>NUCLEOTIDE SEQUENCE [LARGE SCALE GENOMIC DNA]</scope>
    <source>
        <strain evidence="3 4">ATCC PRA-207</strain>
    </source>
</reference>
<comment type="similarity">
    <text evidence="1">Belongs to the CoA-transferase III family.</text>
</comment>
<dbReference type="InterPro" id="IPR036412">
    <property type="entry name" value="HAD-like_sf"/>
</dbReference>
<evidence type="ECO:0000256" key="2">
    <source>
        <dbReference type="SAM" id="MobiDB-lite"/>
    </source>
</evidence>
<feature type="region of interest" description="Disordered" evidence="2">
    <location>
        <begin position="899"/>
        <end position="928"/>
    </location>
</feature>